<dbReference type="InterPro" id="IPR015797">
    <property type="entry name" value="NUDIX_hydrolase-like_dom_sf"/>
</dbReference>
<feature type="region of interest" description="Disordered" evidence="3">
    <location>
        <begin position="225"/>
        <end position="277"/>
    </location>
</feature>
<dbReference type="GO" id="GO:0005634">
    <property type="term" value="C:nucleus"/>
    <property type="evidence" value="ECO:0007669"/>
    <property type="project" value="TreeGrafter"/>
</dbReference>
<sequence length="462" mass="50208">MELPDPKYLVSHVGHDMQRFDKKRWSRLLSSAVVMRTNEQGQHQIVFLSSSNPKKGDFLLPKGGWDKGEDIKKAALGEVIEEVGVNAQLAHGLGKVKFEDAGKKYTYFAYLMKANKIYDDWAESIRYRLWVLLDEAEVMLARRGQKVKVVKRAMAVNPFVDTHLGDCAKRFDEVMSAPVKYVPNNVTFAFSFYGNPGVVQVDNRHQDVVDRASHTAEATASLVAGEHSNAGGAAIDQAGRDGEDDDRIVGGADFGPGKTTTSRQQQHKTGGSVDAFPGMYVGERQYDNCRGTIDAGAVRDRDQVATAVQHPINELDARGAGVGHQRTADRDAHVDATCGVDVEVIGGEDDVDDPVAEAVRGRGQVTSARRQEHGNAGVVRIVRGEDGGENSDGGSGQQHASACRARPDDVADTSSQQDAGHIVHNIETRVAVINATRSTTPGNRNPSTPTIEQLYYNKMVAF</sequence>
<reference evidence="5 6" key="1">
    <citation type="submission" date="2018-01" db="EMBL/GenBank/DDBJ databases">
        <title>Draft genome of the strawberry crown rot pathogen Phytophthora cactorum.</title>
        <authorList>
            <person name="Armitage A.D."/>
            <person name="Lysoe E."/>
            <person name="Nellist C.F."/>
            <person name="Harrison R.J."/>
            <person name="Brurberg M.B."/>
        </authorList>
    </citation>
    <scope>NUCLEOTIDE SEQUENCE [LARGE SCALE GENOMIC DNA]</scope>
    <source>
        <strain evidence="5 6">10300</strain>
    </source>
</reference>
<comment type="caution">
    <text evidence="5">The sequence shown here is derived from an EMBL/GenBank/DDBJ whole genome shotgun (WGS) entry which is preliminary data.</text>
</comment>
<accession>A0A329RVI7</accession>
<keyword evidence="1" id="KW-0479">Metal-binding</keyword>
<keyword evidence="2" id="KW-0378">Hydrolase</keyword>
<dbReference type="PANTHER" id="PTHR12629:SF0">
    <property type="entry name" value="DIPHOSPHOINOSITOL-POLYPHOSPHATE DIPHOSPHATASE"/>
    <property type="match status" value="1"/>
</dbReference>
<organism evidence="5 6">
    <name type="scientific">Phytophthora cactorum</name>
    <dbReference type="NCBI Taxonomy" id="29920"/>
    <lineage>
        <taxon>Eukaryota</taxon>
        <taxon>Sar</taxon>
        <taxon>Stramenopiles</taxon>
        <taxon>Oomycota</taxon>
        <taxon>Peronosporomycetes</taxon>
        <taxon>Peronosporales</taxon>
        <taxon>Peronosporaceae</taxon>
        <taxon>Phytophthora</taxon>
    </lineage>
</organism>
<evidence type="ECO:0000256" key="3">
    <source>
        <dbReference type="SAM" id="MobiDB-lite"/>
    </source>
</evidence>
<keyword evidence="6" id="KW-1185">Reference proteome</keyword>
<dbReference type="PROSITE" id="PS51462">
    <property type="entry name" value="NUDIX"/>
    <property type="match status" value="1"/>
</dbReference>
<evidence type="ECO:0000256" key="2">
    <source>
        <dbReference type="ARBA" id="ARBA00022801"/>
    </source>
</evidence>
<name>A0A329RVI7_9STRA</name>
<dbReference type="GO" id="GO:0046872">
    <property type="term" value="F:metal ion binding"/>
    <property type="evidence" value="ECO:0007669"/>
    <property type="project" value="UniProtKB-KW"/>
</dbReference>
<dbReference type="GO" id="GO:0016787">
    <property type="term" value="F:hydrolase activity"/>
    <property type="evidence" value="ECO:0007669"/>
    <property type="project" value="UniProtKB-KW"/>
</dbReference>
<dbReference type="OrthoDB" id="2011998at2759"/>
<feature type="compositionally biased region" description="Polar residues" evidence="3">
    <location>
        <begin position="258"/>
        <end position="269"/>
    </location>
</feature>
<evidence type="ECO:0000313" key="6">
    <source>
        <dbReference type="Proteomes" id="UP000251314"/>
    </source>
</evidence>
<dbReference type="AlphaFoldDB" id="A0A329RVI7"/>
<dbReference type="SUPFAM" id="SSF55811">
    <property type="entry name" value="Nudix"/>
    <property type="match status" value="1"/>
</dbReference>
<dbReference type="EMBL" id="MJFZ01000498">
    <property type="protein sequence ID" value="RAW28319.1"/>
    <property type="molecule type" value="Genomic_DNA"/>
</dbReference>
<feature type="domain" description="Nudix hydrolase" evidence="4">
    <location>
        <begin position="25"/>
        <end position="155"/>
    </location>
</feature>
<dbReference type="STRING" id="29920.A0A329RVI7"/>
<evidence type="ECO:0000313" key="5">
    <source>
        <dbReference type="EMBL" id="RAW28319.1"/>
    </source>
</evidence>
<evidence type="ECO:0000259" key="4">
    <source>
        <dbReference type="PROSITE" id="PS51462"/>
    </source>
</evidence>
<feature type="region of interest" description="Disordered" evidence="3">
    <location>
        <begin position="384"/>
        <end position="421"/>
    </location>
</feature>
<dbReference type="InterPro" id="IPR000086">
    <property type="entry name" value="NUDIX_hydrolase_dom"/>
</dbReference>
<proteinExistence type="predicted"/>
<dbReference type="GO" id="GO:0005737">
    <property type="term" value="C:cytoplasm"/>
    <property type="evidence" value="ECO:0007669"/>
    <property type="project" value="TreeGrafter"/>
</dbReference>
<dbReference type="Proteomes" id="UP000251314">
    <property type="component" value="Unassembled WGS sequence"/>
</dbReference>
<dbReference type="Pfam" id="PF00293">
    <property type="entry name" value="NUDIX"/>
    <property type="match status" value="1"/>
</dbReference>
<dbReference type="PANTHER" id="PTHR12629">
    <property type="entry name" value="DIPHOSPHOINOSITOL POLYPHOSPHATE PHOSPHOHYDROLASE"/>
    <property type="match status" value="1"/>
</dbReference>
<evidence type="ECO:0000256" key="1">
    <source>
        <dbReference type="ARBA" id="ARBA00022723"/>
    </source>
</evidence>
<protein>
    <recommendedName>
        <fullName evidence="4">Nudix hydrolase domain-containing protein</fullName>
    </recommendedName>
</protein>
<dbReference type="VEuPathDB" id="FungiDB:PC110_g15303"/>
<dbReference type="Gene3D" id="3.90.79.10">
    <property type="entry name" value="Nucleoside Triphosphate Pyrophosphohydrolase"/>
    <property type="match status" value="1"/>
</dbReference>
<gene>
    <name evidence="5" type="ORF">PC110_g15303</name>
</gene>